<organism evidence="1 2">
    <name type="scientific">Pelosinus fermentans B4</name>
    <dbReference type="NCBI Taxonomy" id="1149862"/>
    <lineage>
        <taxon>Bacteria</taxon>
        <taxon>Bacillati</taxon>
        <taxon>Bacillota</taxon>
        <taxon>Negativicutes</taxon>
        <taxon>Selenomonadales</taxon>
        <taxon>Sporomusaceae</taxon>
        <taxon>Pelosinus</taxon>
    </lineage>
</organism>
<dbReference type="OrthoDB" id="3035051at2"/>
<name>I8RGI8_9FIRM</name>
<keyword evidence="2" id="KW-1185">Reference proteome</keyword>
<proteinExistence type="predicted"/>
<comment type="caution">
    <text evidence="1">The sequence shown here is derived from an EMBL/GenBank/DDBJ whole genome shotgun (WGS) entry which is preliminary data.</text>
</comment>
<dbReference type="EMBL" id="AKVJ01000022">
    <property type="protein sequence ID" value="EIW18753.1"/>
    <property type="molecule type" value="Genomic_DNA"/>
</dbReference>
<reference evidence="1 2" key="1">
    <citation type="journal article" date="2012" name="J. Bacteriol.">
        <title>Draft Genome Sequences for Two Metal-Reducing Pelosinus fermentans Strains Isolated from a Cr(VI)-Contaminated Site and for Type Strain R7.</title>
        <authorList>
            <person name="Brown S.D."/>
            <person name="Podar M."/>
            <person name="Klingeman D.M."/>
            <person name="Johnson C.M."/>
            <person name="Yang Z.K."/>
            <person name="Utturkar S.M."/>
            <person name="Land M.L."/>
            <person name="Mosher J.J."/>
            <person name="Hurt R.A.Jr."/>
            <person name="Phelps T.J."/>
            <person name="Palumbo A.V."/>
            <person name="Arkin A.P."/>
            <person name="Hazen T.C."/>
            <person name="Elias D.A."/>
        </authorList>
    </citation>
    <scope>NUCLEOTIDE SEQUENCE [LARGE SCALE GENOMIC DNA]</scope>
    <source>
        <strain evidence="1 2">B4</strain>
    </source>
</reference>
<dbReference type="AlphaFoldDB" id="I8RGI8"/>
<dbReference type="PATRIC" id="fig|1149862.3.peg.1693"/>
<protein>
    <submittedName>
        <fullName evidence="1">Uncharacterized protein</fullName>
    </submittedName>
</protein>
<evidence type="ECO:0000313" key="1">
    <source>
        <dbReference type="EMBL" id="EIW18753.1"/>
    </source>
</evidence>
<gene>
    <name evidence="1" type="ORF">FB4_0278</name>
</gene>
<accession>I8RGI8</accession>
<dbReference type="Proteomes" id="UP000004324">
    <property type="component" value="Unassembled WGS sequence"/>
</dbReference>
<sequence>MQLENNLKDKLMNLNFHDSEIRKVEVVTCNGNERKCILLIDYYNWENNENCNSHWQWRKLQITFDFLSHIEWYVPDLVNRHSDILDVEFDCKIEELYLRERKLNEKYPGYVSPIFDLAKGYLSIKFNLSNFDDVTGKQAYLLLIGSSVNLEWLTNECRQGSIHILANSKVDE</sequence>
<dbReference type="RefSeq" id="WP_007933077.1">
    <property type="nucleotide sequence ID" value="NZ_AKVJ01000022.1"/>
</dbReference>
<evidence type="ECO:0000313" key="2">
    <source>
        <dbReference type="Proteomes" id="UP000004324"/>
    </source>
</evidence>